<proteinExistence type="predicted"/>
<dbReference type="SUPFAM" id="SSF82927">
    <property type="entry name" value="Cysteine-rich DNA binding domain, (DM domain)"/>
    <property type="match status" value="1"/>
</dbReference>
<feature type="compositionally biased region" description="Low complexity" evidence="6">
    <location>
        <begin position="145"/>
        <end position="161"/>
    </location>
</feature>
<dbReference type="PROSITE" id="PS50809">
    <property type="entry name" value="DM_2"/>
    <property type="match status" value="1"/>
</dbReference>
<gene>
    <name evidence="8" type="ORF">LARSCL_LOCUS12935</name>
</gene>
<dbReference type="GO" id="GO:0007548">
    <property type="term" value="P:sex differentiation"/>
    <property type="evidence" value="ECO:0007669"/>
    <property type="project" value="TreeGrafter"/>
</dbReference>
<dbReference type="Proteomes" id="UP001497382">
    <property type="component" value="Unassembled WGS sequence"/>
</dbReference>
<keyword evidence="1 5" id="KW-0479">Metal-binding</keyword>
<evidence type="ECO:0000256" key="2">
    <source>
        <dbReference type="ARBA" id="ARBA00022833"/>
    </source>
</evidence>
<dbReference type="PANTHER" id="PTHR12322:SF53">
    <property type="entry name" value="DOUBLESEX-MAB RELATED 11E"/>
    <property type="match status" value="1"/>
</dbReference>
<comment type="caution">
    <text evidence="8">The sequence shown here is derived from an EMBL/GenBank/DDBJ whole genome shotgun (WGS) entry which is preliminary data.</text>
</comment>
<feature type="compositionally biased region" description="Polar residues" evidence="6">
    <location>
        <begin position="87"/>
        <end position="96"/>
    </location>
</feature>
<dbReference type="GO" id="GO:0000981">
    <property type="term" value="F:DNA-binding transcription factor activity, RNA polymerase II-specific"/>
    <property type="evidence" value="ECO:0007669"/>
    <property type="project" value="TreeGrafter"/>
</dbReference>
<sequence>MKMKVLLNHGSRSLRFKRRRRTSSYSNFLYDSDPCSDADEHSKNQYSDVDTQSTGPSPGGNETLMDTSSSQTKNNDTISDSDDSVDPKNNNCSSSFEQQMDIDGLGKNAAKPNGMSAAIDFTWLEKMNLKYVPLDNSEIDDNVDGRSSSVGSSGISSQNSNAPGSGTSGGLRNPKCSRCRNHNKCVDLKGHKRHCEYRKCVCDKCLVIAERQKVMAKQVALRRALLQDEALGRTSSEFSVSKKIRNDDDDSDSCVEVEVCDNVKTNDIGIQVELQQADTLSK</sequence>
<dbReference type="InterPro" id="IPR036407">
    <property type="entry name" value="DM_DNA-bd_sf"/>
</dbReference>
<dbReference type="Gene3D" id="4.10.1040.10">
    <property type="entry name" value="DM DNA-binding domain"/>
    <property type="match status" value="1"/>
</dbReference>
<name>A0AAV2ALB1_9ARAC</name>
<dbReference type="FunFam" id="4.10.1040.10:FF:000001">
    <property type="entry name" value="doublesex- and mab-3-related transcription factor 1"/>
    <property type="match status" value="1"/>
</dbReference>
<accession>A0AAV2ALB1</accession>
<keyword evidence="3 5" id="KW-0238">DNA-binding</keyword>
<dbReference type="GO" id="GO:0005634">
    <property type="term" value="C:nucleus"/>
    <property type="evidence" value="ECO:0007669"/>
    <property type="project" value="UniProtKB-SubCell"/>
</dbReference>
<feature type="compositionally biased region" description="Polar residues" evidence="6">
    <location>
        <begin position="44"/>
        <end position="56"/>
    </location>
</feature>
<dbReference type="GO" id="GO:0000978">
    <property type="term" value="F:RNA polymerase II cis-regulatory region sequence-specific DNA binding"/>
    <property type="evidence" value="ECO:0007669"/>
    <property type="project" value="TreeGrafter"/>
</dbReference>
<keyword evidence="2 5" id="KW-0862">Zinc</keyword>
<dbReference type="PANTHER" id="PTHR12322">
    <property type="entry name" value="DOUBLESEX AND MAB-3 RELATED TRANSCRIPTION FACTOR DMRT"/>
    <property type="match status" value="1"/>
</dbReference>
<feature type="compositionally biased region" description="Polar residues" evidence="6">
    <location>
        <begin position="64"/>
        <end position="78"/>
    </location>
</feature>
<dbReference type="InterPro" id="IPR026607">
    <property type="entry name" value="DMRT"/>
</dbReference>
<dbReference type="GO" id="GO:0046872">
    <property type="term" value="F:metal ion binding"/>
    <property type="evidence" value="ECO:0007669"/>
    <property type="project" value="UniProtKB-KW"/>
</dbReference>
<keyword evidence="9" id="KW-1185">Reference proteome</keyword>
<evidence type="ECO:0000313" key="8">
    <source>
        <dbReference type="EMBL" id="CAL1284070.1"/>
    </source>
</evidence>
<evidence type="ECO:0000256" key="4">
    <source>
        <dbReference type="ARBA" id="ARBA00023242"/>
    </source>
</evidence>
<reference evidence="8 9" key="1">
    <citation type="submission" date="2024-04" db="EMBL/GenBank/DDBJ databases">
        <authorList>
            <person name="Rising A."/>
            <person name="Reimegard J."/>
            <person name="Sonavane S."/>
            <person name="Akerstrom W."/>
            <person name="Nylinder S."/>
            <person name="Hedman E."/>
            <person name="Kallberg Y."/>
        </authorList>
    </citation>
    <scope>NUCLEOTIDE SEQUENCE [LARGE SCALE GENOMIC DNA]</scope>
</reference>
<dbReference type="Pfam" id="PF00751">
    <property type="entry name" value="DM"/>
    <property type="match status" value="1"/>
</dbReference>
<evidence type="ECO:0000256" key="6">
    <source>
        <dbReference type="SAM" id="MobiDB-lite"/>
    </source>
</evidence>
<comment type="subcellular location">
    <subcellularLocation>
        <location evidence="5">Nucleus</location>
    </subcellularLocation>
</comment>
<dbReference type="EMBL" id="CAXIEN010000175">
    <property type="protein sequence ID" value="CAL1284070.1"/>
    <property type="molecule type" value="Genomic_DNA"/>
</dbReference>
<feature type="domain" description="DM" evidence="7">
    <location>
        <begin position="176"/>
        <end position="223"/>
    </location>
</feature>
<evidence type="ECO:0000313" key="9">
    <source>
        <dbReference type="Proteomes" id="UP001497382"/>
    </source>
</evidence>
<evidence type="ECO:0000256" key="1">
    <source>
        <dbReference type="ARBA" id="ARBA00022723"/>
    </source>
</evidence>
<feature type="region of interest" description="Disordered" evidence="6">
    <location>
        <begin position="136"/>
        <end position="173"/>
    </location>
</feature>
<keyword evidence="4 5" id="KW-0539">Nucleus</keyword>
<dbReference type="AlphaFoldDB" id="A0AAV2ALB1"/>
<evidence type="ECO:0000259" key="7">
    <source>
        <dbReference type="PROSITE" id="PS50809"/>
    </source>
</evidence>
<organism evidence="8 9">
    <name type="scientific">Larinioides sclopetarius</name>
    <dbReference type="NCBI Taxonomy" id="280406"/>
    <lineage>
        <taxon>Eukaryota</taxon>
        <taxon>Metazoa</taxon>
        <taxon>Ecdysozoa</taxon>
        <taxon>Arthropoda</taxon>
        <taxon>Chelicerata</taxon>
        <taxon>Arachnida</taxon>
        <taxon>Araneae</taxon>
        <taxon>Araneomorphae</taxon>
        <taxon>Entelegynae</taxon>
        <taxon>Araneoidea</taxon>
        <taxon>Araneidae</taxon>
        <taxon>Larinioides</taxon>
    </lineage>
</organism>
<protein>
    <recommendedName>
        <fullName evidence="7">DM domain-containing protein</fullName>
    </recommendedName>
</protein>
<feature type="region of interest" description="Disordered" evidence="6">
    <location>
        <begin position="26"/>
        <end position="96"/>
    </location>
</feature>
<evidence type="ECO:0000256" key="3">
    <source>
        <dbReference type="ARBA" id="ARBA00023125"/>
    </source>
</evidence>
<evidence type="ECO:0000256" key="5">
    <source>
        <dbReference type="PROSITE-ProRule" id="PRU00070"/>
    </source>
</evidence>
<feature type="DNA-binding region" description="DM" evidence="5">
    <location>
        <begin position="176"/>
        <end position="223"/>
    </location>
</feature>
<dbReference type="InterPro" id="IPR001275">
    <property type="entry name" value="DM_DNA-bd"/>
</dbReference>
<dbReference type="SMART" id="SM00301">
    <property type="entry name" value="DM"/>
    <property type="match status" value="1"/>
</dbReference>
<dbReference type="PROSITE" id="PS40000">
    <property type="entry name" value="DM_1"/>
    <property type="match status" value="1"/>
</dbReference>